<keyword evidence="1" id="KW-1133">Transmembrane helix</keyword>
<dbReference type="EMBL" id="LNIX01000010">
    <property type="protein sequence ID" value="OXA49159.1"/>
    <property type="molecule type" value="Genomic_DNA"/>
</dbReference>
<comment type="caution">
    <text evidence="2">The sequence shown here is derived from an EMBL/GenBank/DDBJ whole genome shotgun (WGS) entry which is preliminary data.</text>
</comment>
<feature type="transmembrane region" description="Helical" evidence="1">
    <location>
        <begin position="168"/>
        <end position="190"/>
    </location>
</feature>
<feature type="transmembrane region" description="Helical" evidence="1">
    <location>
        <begin position="202"/>
        <end position="223"/>
    </location>
</feature>
<name>A0A226DVB9_FOLCA</name>
<keyword evidence="1" id="KW-0472">Membrane</keyword>
<feature type="transmembrane region" description="Helical" evidence="1">
    <location>
        <begin position="53"/>
        <end position="79"/>
    </location>
</feature>
<keyword evidence="1" id="KW-0812">Transmembrane</keyword>
<organism evidence="2 3">
    <name type="scientific">Folsomia candida</name>
    <name type="common">Springtail</name>
    <dbReference type="NCBI Taxonomy" id="158441"/>
    <lineage>
        <taxon>Eukaryota</taxon>
        <taxon>Metazoa</taxon>
        <taxon>Ecdysozoa</taxon>
        <taxon>Arthropoda</taxon>
        <taxon>Hexapoda</taxon>
        <taxon>Collembola</taxon>
        <taxon>Entomobryomorpha</taxon>
        <taxon>Isotomoidea</taxon>
        <taxon>Isotomidae</taxon>
        <taxon>Proisotominae</taxon>
        <taxon>Folsomia</taxon>
    </lineage>
</organism>
<feature type="transmembrane region" description="Helical" evidence="1">
    <location>
        <begin position="134"/>
        <end position="156"/>
    </location>
</feature>
<dbReference type="Proteomes" id="UP000198287">
    <property type="component" value="Unassembled WGS sequence"/>
</dbReference>
<sequence>METFQGFSAAAIVYNVFAHNYVSKPACYGETWSATTPRWGFYWCHSYGNVETYIGAALGIAAAQIGLTITFMVACLIFRNNCISAAAIVYNVLSNDHVSNAACNHWPGSATTPSYAWGSWWCNWFDKVKTYTGAAIGIAASQIGLTLTLMVACLIFRNKMEKRHHAYLGYIIFQLFLSIALIVVVLIPATDLWPESFTEIDWGWGTSLLSVAGYFLAILTLILHRRSEKAGEFV</sequence>
<proteinExistence type="predicted"/>
<evidence type="ECO:0000313" key="3">
    <source>
        <dbReference type="Proteomes" id="UP000198287"/>
    </source>
</evidence>
<protein>
    <submittedName>
        <fullName evidence="2">Uncharacterized protein</fullName>
    </submittedName>
</protein>
<accession>A0A226DVB9</accession>
<dbReference type="AlphaFoldDB" id="A0A226DVB9"/>
<evidence type="ECO:0000256" key="1">
    <source>
        <dbReference type="SAM" id="Phobius"/>
    </source>
</evidence>
<gene>
    <name evidence="2" type="ORF">Fcan01_15592</name>
</gene>
<reference evidence="2 3" key="1">
    <citation type="submission" date="2015-12" db="EMBL/GenBank/DDBJ databases">
        <title>The genome of Folsomia candida.</title>
        <authorList>
            <person name="Faddeeva A."/>
            <person name="Derks M.F."/>
            <person name="Anvar Y."/>
            <person name="Smit S."/>
            <person name="Van Straalen N."/>
            <person name="Roelofs D."/>
        </authorList>
    </citation>
    <scope>NUCLEOTIDE SEQUENCE [LARGE SCALE GENOMIC DNA]</scope>
    <source>
        <strain evidence="2 3">VU population</strain>
        <tissue evidence="2">Whole body</tissue>
    </source>
</reference>
<evidence type="ECO:0000313" key="2">
    <source>
        <dbReference type="EMBL" id="OXA49159.1"/>
    </source>
</evidence>
<keyword evidence="3" id="KW-1185">Reference proteome</keyword>